<evidence type="ECO:0000313" key="3">
    <source>
        <dbReference type="Proteomes" id="UP000014974"/>
    </source>
</evidence>
<comment type="caution">
    <text evidence="2">The sequence shown here is derived from an EMBL/GenBank/DDBJ whole genome shotgun (WGS) entry which is preliminary data.</text>
</comment>
<feature type="chain" id="PRO_5004559127" evidence="1">
    <location>
        <begin position="32"/>
        <end position="164"/>
    </location>
</feature>
<dbReference type="Proteomes" id="UP000014974">
    <property type="component" value="Unassembled WGS sequence"/>
</dbReference>
<organism evidence="2 3">
    <name type="scientific">Cyclobacterium qasimii M12-11B</name>
    <dbReference type="NCBI Taxonomy" id="641524"/>
    <lineage>
        <taxon>Bacteria</taxon>
        <taxon>Pseudomonadati</taxon>
        <taxon>Bacteroidota</taxon>
        <taxon>Cytophagia</taxon>
        <taxon>Cytophagales</taxon>
        <taxon>Cyclobacteriaceae</taxon>
        <taxon>Cyclobacterium</taxon>
    </lineage>
</organism>
<dbReference type="AlphaFoldDB" id="S7WVV1"/>
<name>S7WVV1_9BACT</name>
<dbReference type="STRING" id="641524.ADICYQ_0890"/>
<evidence type="ECO:0000256" key="1">
    <source>
        <dbReference type="SAM" id="SignalP"/>
    </source>
</evidence>
<evidence type="ECO:0000313" key="2">
    <source>
        <dbReference type="EMBL" id="EPR70894.1"/>
    </source>
</evidence>
<dbReference type="EMBL" id="ATNM01000035">
    <property type="protein sequence ID" value="EPR70894.1"/>
    <property type="molecule type" value="Genomic_DNA"/>
</dbReference>
<accession>S7WVV1</accession>
<keyword evidence="1" id="KW-0732">Signal</keyword>
<feature type="signal peptide" evidence="1">
    <location>
        <begin position="1"/>
        <end position="31"/>
    </location>
</feature>
<sequence>MYYRKRQTRDRAMKKLFFLIALIISISHLKAQDTLNYELVDAFRIDKKFSSEILNYLIKKGELTKSEVDERMLNIFQSVYVIDIFNPNNLNQNGIYRFGRITSHGDIYLLIKSENKIEIINDFSHEAIQKKVGNFLQQESNEFDGHTIKNYQEALNNWFVNRSY</sequence>
<proteinExistence type="predicted"/>
<gene>
    <name evidence="2" type="ORF">ADICYQ_0890</name>
</gene>
<reference evidence="2 3" key="1">
    <citation type="journal article" date="2013" name="Genome Announc.">
        <title>Draft Genome Sequence of Cyclobacterium qasimii Strain M12-11BT, Isolated from Arctic Marine Sediment.</title>
        <authorList>
            <person name="Shivaji S."/>
            <person name="Ara S."/>
            <person name="Singh A."/>
            <person name="Kumar Pinnaka A."/>
        </authorList>
    </citation>
    <scope>NUCLEOTIDE SEQUENCE [LARGE SCALE GENOMIC DNA]</scope>
    <source>
        <strain evidence="2 3">M12-11B</strain>
    </source>
</reference>
<protein>
    <submittedName>
        <fullName evidence="2">Uncharacterized protein</fullName>
    </submittedName>
</protein>